<dbReference type="Pfam" id="PF18467">
    <property type="entry name" value="DUF5613"/>
    <property type="match status" value="1"/>
</dbReference>
<dbReference type="GO" id="GO:0016747">
    <property type="term" value="F:acyltransferase activity, transferring groups other than amino-acyl groups"/>
    <property type="evidence" value="ECO:0007669"/>
    <property type="project" value="InterPro"/>
</dbReference>
<keyword evidence="3" id="KW-1185">Reference proteome</keyword>
<organism evidence="2 3">
    <name type="scientific">Fredinandcohnia quinoae</name>
    <dbReference type="NCBI Taxonomy" id="2918902"/>
    <lineage>
        <taxon>Bacteria</taxon>
        <taxon>Bacillati</taxon>
        <taxon>Bacillota</taxon>
        <taxon>Bacilli</taxon>
        <taxon>Bacillales</taxon>
        <taxon>Bacillaceae</taxon>
        <taxon>Fredinandcohnia</taxon>
    </lineage>
</organism>
<dbReference type="Pfam" id="PF00583">
    <property type="entry name" value="Acetyltransf_1"/>
    <property type="match status" value="1"/>
</dbReference>
<sequence length="252" mass="29625">MRGITFKDIKKVGNIVLENNLFTHVHYPEMLIMYDSNFIEFKKMPGISELKDTEKYLRDFHLKRGQNHLKFYFPENEKLSEEVRIYLTETGYESGFLELYAIRPNCFPKVNNNQDIEIKAVNNQNVENFLQLQYNQDLQYGSEFARQKIDFSKREFDDPAIVQILAFYQEVSAGYAIVNVSTETVEIDGLNVDASYRNKGIGSRLQQFVMESFPDKIVILVADGEDTPREMYKKQNYQYQGFQYEALKVFED</sequence>
<evidence type="ECO:0000313" key="2">
    <source>
        <dbReference type="EMBL" id="MCH1627024.1"/>
    </source>
</evidence>
<dbReference type="InterPro" id="IPR000182">
    <property type="entry name" value="GNAT_dom"/>
</dbReference>
<dbReference type="AlphaFoldDB" id="A0AAW5EE33"/>
<dbReference type="CDD" id="cd04301">
    <property type="entry name" value="NAT_SF"/>
    <property type="match status" value="1"/>
</dbReference>
<dbReference type="PROSITE" id="PS51186">
    <property type="entry name" value="GNAT"/>
    <property type="match status" value="1"/>
</dbReference>
<protein>
    <submittedName>
        <fullName evidence="2">GNAT family N-acetyltransferase</fullName>
        <ecNumber evidence="2">2.3.1.-</ecNumber>
    </submittedName>
</protein>
<feature type="domain" description="N-acetyltransferase" evidence="1">
    <location>
        <begin position="116"/>
        <end position="252"/>
    </location>
</feature>
<reference evidence="2" key="1">
    <citation type="submission" date="2022-02" db="EMBL/GenBank/DDBJ databases">
        <title>Fredinandcohnia quinoae sp. nov. isolated from Chenopodium quinoa seeds.</title>
        <authorList>
            <person name="Saati-Santamaria Z."/>
            <person name="Flores-Felix J.D."/>
            <person name="Igual J.M."/>
            <person name="Velazquez E."/>
            <person name="Garcia-Fraile P."/>
            <person name="Martinez-Molina E."/>
        </authorList>
    </citation>
    <scope>NUCLEOTIDE SEQUENCE</scope>
    <source>
        <strain evidence="2">SECRCQ15</strain>
    </source>
</reference>
<dbReference type="EMBL" id="JAKTTI010000032">
    <property type="protein sequence ID" value="MCH1627024.1"/>
    <property type="molecule type" value="Genomic_DNA"/>
</dbReference>
<gene>
    <name evidence="2" type="ORF">MJG50_16945</name>
</gene>
<dbReference type="InterPro" id="IPR016181">
    <property type="entry name" value="Acyl_CoA_acyltransferase"/>
</dbReference>
<proteinExistence type="predicted"/>
<dbReference type="InterPro" id="IPR040549">
    <property type="entry name" value="DUF5613"/>
</dbReference>
<name>A0AAW5EE33_9BACI</name>
<accession>A0AAW5EE33</accession>
<evidence type="ECO:0000313" key="3">
    <source>
        <dbReference type="Proteomes" id="UP001431131"/>
    </source>
</evidence>
<dbReference type="RefSeq" id="WP_240256939.1">
    <property type="nucleotide sequence ID" value="NZ_JAKTTI010000032.1"/>
</dbReference>
<keyword evidence="2" id="KW-0808">Transferase</keyword>
<comment type="caution">
    <text evidence="2">The sequence shown here is derived from an EMBL/GenBank/DDBJ whole genome shotgun (WGS) entry which is preliminary data.</text>
</comment>
<evidence type="ECO:0000259" key="1">
    <source>
        <dbReference type="PROSITE" id="PS51186"/>
    </source>
</evidence>
<keyword evidence="2" id="KW-0012">Acyltransferase</keyword>
<dbReference type="SUPFAM" id="SSF55729">
    <property type="entry name" value="Acyl-CoA N-acyltransferases (Nat)"/>
    <property type="match status" value="1"/>
</dbReference>
<dbReference type="Gene3D" id="3.40.630.30">
    <property type="match status" value="1"/>
</dbReference>
<dbReference type="Proteomes" id="UP001431131">
    <property type="component" value="Unassembled WGS sequence"/>
</dbReference>
<dbReference type="EC" id="2.3.1.-" evidence="2"/>